<dbReference type="Gene3D" id="3.30.200.150">
    <property type="match status" value="1"/>
</dbReference>
<reference evidence="2" key="1">
    <citation type="submission" date="2020-05" db="EMBL/GenBank/DDBJ databases">
        <title>Mycena genomes resolve the evolution of fungal bioluminescence.</title>
        <authorList>
            <person name="Tsai I.J."/>
        </authorList>
    </citation>
    <scope>NUCLEOTIDE SEQUENCE</scope>
    <source>
        <strain evidence="2">171206Taipei</strain>
    </source>
</reference>
<dbReference type="OrthoDB" id="8300194at2759"/>
<dbReference type="InterPro" id="IPR011009">
    <property type="entry name" value="Kinase-like_dom_sf"/>
</dbReference>
<gene>
    <name evidence="2" type="ORF">MIND_01172300</name>
</gene>
<dbReference type="InterPro" id="IPR051678">
    <property type="entry name" value="AGP_Transferase"/>
</dbReference>
<protein>
    <submittedName>
        <fullName evidence="2">Kinase-like protein</fullName>
    </submittedName>
</protein>
<dbReference type="RefSeq" id="XP_037215168.1">
    <property type="nucleotide sequence ID" value="XM_037368242.1"/>
</dbReference>
<dbReference type="Pfam" id="PF01636">
    <property type="entry name" value="APH"/>
    <property type="match status" value="1"/>
</dbReference>
<evidence type="ECO:0000313" key="3">
    <source>
        <dbReference type="Proteomes" id="UP000636479"/>
    </source>
</evidence>
<dbReference type="GO" id="GO:0016301">
    <property type="term" value="F:kinase activity"/>
    <property type="evidence" value="ECO:0007669"/>
    <property type="project" value="UniProtKB-KW"/>
</dbReference>
<evidence type="ECO:0000259" key="1">
    <source>
        <dbReference type="Pfam" id="PF01636"/>
    </source>
</evidence>
<dbReference type="Proteomes" id="UP000636479">
    <property type="component" value="Unassembled WGS sequence"/>
</dbReference>
<feature type="domain" description="Aminoglycoside phosphotransferase" evidence="1">
    <location>
        <begin position="48"/>
        <end position="248"/>
    </location>
</feature>
<keyword evidence="2" id="KW-0808">Transferase</keyword>
<dbReference type="InterPro" id="IPR002575">
    <property type="entry name" value="Aminoglycoside_PTrfase"/>
</dbReference>
<sequence>MALCDLPVLNAQPNVPMVPSQRPIESGRLVNIYLAARCKFGRWALGGRETVTRISRGRAVKRPAQMLLTEALNLDYVAQHTTIPVPRVHRMIKDKHGKLCMVMDYIEGQELEQIWGQLSEEERLNIVHELRGYIDQLRALVPPHPGSVEAVDGGPCKDFRIYRPVFGPFASVAEFCTFVGRDFMVERKLDEYPQYADAVLRCVGRTESYRTVFTHCDLAPRNIIIKDKKIAAIVDWEMAGWYPEYWEYTQAEASNSYCRPWGFWEVFEKEGFSRRYPDELMTELCIASEFTRC</sequence>
<dbReference type="CDD" id="cd05120">
    <property type="entry name" value="APH_ChoK_like"/>
    <property type="match status" value="1"/>
</dbReference>
<accession>A0A8H6S5S5</accession>
<dbReference type="GeneID" id="59350758"/>
<keyword evidence="3" id="KW-1185">Reference proteome</keyword>
<dbReference type="AlphaFoldDB" id="A0A8H6S5S5"/>
<proteinExistence type="predicted"/>
<dbReference type="SUPFAM" id="SSF56112">
    <property type="entry name" value="Protein kinase-like (PK-like)"/>
    <property type="match status" value="1"/>
</dbReference>
<dbReference type="EMBL" id="JACAZF010000011">
    <property type="protein sequence ID" value="KAF7292740.1"/>
    <property type="molecule type" value="Genomic_DNA"/>
</dbReference>
<dbReference type="PANTHER" id="PTHR21310">
    <property type="entry name" value="AMINOGLYCOSIDE PHOSPHOTRANSFERASE-RELATED-RELATED"/>
    <property type="match status" value="1"/>
</dbReference>
<evidence type="ECO:0000313" key="2">
    <source>
        <dbReference type="EMBL" id="KAF7292740.1"/>
    </source>
</evidence>
<dbReference type="Gene3D" id="3.90.1200.10">
    <property type="match status" value="1"/>
</dbReference>
<dbReference type="PANTHER" id="PTHR21310:SF58">
    <property type="entry name" value="AMINOGLYCOSIDE PHOSPHOTRANSFERASE DOMAIN-CONTAINING PROTEIN"/>
    <property type="match status" value="1"/>
</dbReference>
<comment type="caution">
    <text evidence="2">The sequence shown here is derived from an EMBL/GenBank/DDBJ whole genome shotgun (WGS) entry which is preliminary data.</text>
</comment>
<keyword evidence="2" id="KW-0418">Kinase</keyword>
<name>A0A8H6S5S5_9AGAR</name>
<organism evidence="2 3">
    <name type="scientific">Mycena indigotica</name>
    <dbReference type="NCBI Taxonomy" id="2126181"/>
    <lineage>
        <taxon>Eukaryota</taxon>
        <taxon>Fungi</taxon>
        <taxon>Dikarya</taxon>
        <taxon>Basidiomycota</taxon>
        <taxon>Agaricomycotina</taxon>
        <taxon>Agaricomycetes</taxon>
        <taxon>Agaricomycetidae</taxon>
        <taxon>Agaricales</taxon>
        <taxon>Marasmiineae</taxon>
        <taxon>Mycenaceae</taxon>
        <taxon>Mycena</taxon>
    </lineage>
</organism>